<dbReference type="Pfam" id="PF03472">
    <property type="entry name" value="Autoind_bind"/>
    <property type="match status" value="1"/>
</dbReference>
<dbReference type="InterPro" id="IPR036388">
    <property type="entry name" value="WH-like_DNA-bd_sf"/>
</dbReference>
<name>A0A165VML0_9HYPH</name>
<evidence type="ECO:0000256" key="1">
    <source>
        <dbReference type="ARBA" id="ARBA00023015"/>
    </source>
</evidence>
<dbReference type="InterPro" id="IPR000792">
    <property type="entry name" value="Tscrpt_reg_LuxR_C"/>
</dbReference>
<dbReference type="OrthoDB" id="3679796at2"/>
<evidence type="ECO:0000313" key="5">
    <source>
        <dbReference type="EMBL" id="KZL14540.1"/>
    </source>
</evidence>
<dbReference type="PANTHER" id="PTHR44688:SF25">
    <property type="entry name" value="HTH LUXR-TYPE DOMAIN-CONTAINING PROTEIN"/>
    <property type="match status" value="1"/>
</dbReference>
<keyword evidence="1" id="KW-0805">Transcription regulation</keyword>
<dbReference type="AlphaFoldDB" id="A0A165VML0"/>
<dbReference type="Gene3D" id="3.30.450.80">
    <property type="entry name" value="Transcription factor LuxR-like, autoinducer-binding domain"/>
    <property type="match status" value="1"/>
</dbReference>
<accession>A0A165VML0</accession>
<evidence type="ECO:0000256" key="3">
    <source>
        <dbReference type="ARBA" id="ARBA00023163"/>
    </source>
</evidence>
<dbReference type="PATRIC" id="fig|989403.3.peg.4063"/>
<evidence type="ECO:0000313" key="6">
    <source>
        <dbReference type="Proteomes" id="UP000076577"/>
    </source>
</evidence>
<comment type="caution">
    <text evidence="5">The sequence shown here is derived from an EMBL/GenBank/DDBJ whole genome shotgun (WGS) entry which is preliminary data.</text>
</comment>
<gene>
    <name evidence="5" type="primary">luxR_2</name>
    <name evidence="5" type="ORF">PsAD2_03734</name>
</gene>
<dbReference type="GO" id="GO:0006355">
    <property type="term" value="P:regulation of DNA-templated transcription"/>
    <property type="evidence" value="ECO:0007669"/>
    <property type="project" value="InterPro"/>
</dbReference>
<dbReference type="STRING" id="989403.SAMN05421798_1412"/>
<dbReference type="Pfam" id="PF00196">
    <property type="entry name" value="GerE"/>
    <property type="match status" value="1"/>
</dbReference>
<keyword evidence="3" id="KW-0804">Transcription</keyword>
<dbReference type="InterPro" id="IPR016032">
    <property type="entry name" value="Sig_transdc_resp-reg_C-effctor"/>
</dbReference>
<evidence type="ECO:0000259" key="4">
    <source>
        <dbReference type="PROSITE" id="PS50043"/>
    </source>
</evidence>
<protein>
    <submittedName>
        <fullName evidence="5">Transcriptional activator protein LuxR</fullName>
    </submittedName>
</protein>
<dbReference type="Proteomes" id="UP000076577">
    <property type="component" value="Unassembled WGS sequence"/>
</dbReference>
<dbReference type="SUPFAM" id="SSF46894">
    <property type="entry name" value="C-terminal effector domain of the bipartite response regulators"/>
    <property type="match status" value="1"/>
</dbReference>
<dbReference type="GO" id="GO:0003677">
    <property type="term" value="F:DNA binding"/>
    <property type="evidence" value="ECO:0007669"/>
    <property type="project" value="UniProtKB-KW"/>
</dbReference>
<dbReference type="PANTHER" id="PTHR44688">
    <property type="entry name" value="DNA-BINDING TRANSCRIPTIONAL ACTIVATOR DEVR_DOSR"/>
    <property type="match status" value="1"/>
</dbReference>
<dbReference type="RefSeq" id="WP_068009391.1">
    <property type="nucleotide sequence ID" value="NZ_FOFM01000041.1"/>
</dbReference>
<dbReference type="InterPro" id="IPR036693">
    <property type="entry name" value="TF_LuxR_autoind-bd_dom_sf"/>
</dbReference>
<proteinExistence type="predicted"/>
<dbReference type="PRINTS" id="PR00038">
    <property type="entry name" value="HTHLUXR"/>
</dbReference>
<keyword evidence="6" id="KW-1185">Reference proteome</keyword>
<dbReference type="CDD" id="cd06170">
    <property type="entry name" value="LuxR_C_like"/>
    <property type="match status" value="1"/>
</dbReference>
<reference evidence="5 6" key="1">
    <citation type="journal article" date="2016" name="Front. Microbiol.">
        <title>Comparative Genomic Analysis Reveals a Diverse Repertoire of Genes Involved in Prokaryote-Eukaryote Interactions within the Pseudovibrio Genus.</title>
        <authorList>
            <person name="Romano S."/>
            <person name="Fernandez-Guerra A."/>
            <person name="Reen F.J."/>
            <person name="Glockner F.O."/>
            <person name="Crowley S.P."/>
            <person name="O'Sullivan O."/>
            <person name="Cotter P.D."/>
            <person name="Adams C."/>
            <person name="Dobson A.D."/>
            <person name="O'Gara F."/>
        </authorList>
    </citation>
    <scope>NUCLEOTIDE SEQUENCE [LARGE SCALE GENOMIC DNA]</scope>
    <source>
        <strain evidence="5 6">Ad2</strain>
    </source>
</reference>
<dbReference type="SUPFAM" id="SSF75516">
    <property type="entry name" value="Pheromone-binding domain of LuxR-like quorum-sensing transcription factors"/>
    <property type="match status" value="1"/>
</dbReference>
<keyword evidence="2" id="KW-0238">DNA-binding</keyword>
<dbReference type="PROSITE" id="PS50043">
    <property type="entry name" value="HTH_LUXR_2"/>
    <property type="match status" value="1"/>
</dbReference>
<evidence type="ECO:0000256" key="2">
    <source>
        <dbReference type="ARBA" id="ARBA00023125"/>
    </source>
</evidence>
<organism evidence="5 6">
    <name type="scientific">Pseudovibrio axinellae</name>
    <dbReference type="NCBI Taxonomy" id="989403"/>
    <lineage>
        <taxon>Bacteria</taxon>
        <taxon>Pseudomonadati</taxon>
        <taxon>Pseudomonadota</taxon>
        <taxon>Alphaproteobacteria</taxon>
        <taxon>Hyphomicrobiales</taxon>
        <taxon>Stappiaceae</taxon>
        <taxon>Pseudovibrio</taxon>
    </lineage>
</organism>
<dbReference type="InterPro" id="IPR005143">
    <property type="entry name" value="TF_LuxR_autoind-bd_dom"/>
</dbReference>
<dbReference type="Gene3D" id="1.10.10.10">
    <property type="entry name" value="Winged helix-like DNA-binding domain superfamily/Winged helix DNA-binding domain"/>
    <property type="match status" value="1"/>
</dbReference>
<dbReference type="SMART" id="SM00421">
    <property type="entry name" value="HTH_LUXR"/>
    <property type="match status" value="1"/>
</dbReference>
<sequence>MNSLTAALEFVESINNEKAPDGVSKRLAELGQSFGFTSFCLAAIPEAGASFDGSIMLSGWRSEWQQRYLDRDYVQNDPIVAKARTASRPFLWSSVARDRNLSAAAQQILSEARDYGMYDGVCVPVRGLQNYQGMLIFGGAEVRLNEREISVLHLVGIYASNKVRELAGANTTRSRHRLTPRELECLKWAAAGKTSWEISQILNISQHTADWYLASAARKLHASNRTHAVAEGFRFGLIR</sequence>
<feature type="domain" description="HTH luxR-type" evidence="4">
    <location>
        <begin position="171"/>
        <end position="236"/>
    </location>
</feature>
<dbReference type="EMBL" id="LMCB01000088">
    <property type="protein sequence ID" value="KZL14540.1"/>
    <property type="molecule type" value="Genomic_DNA"/>
</dbReference>